<evidence type="ECO:0000313" key="12">
    <source>
        <dbReference type="EMBL" id="CDH56776.1"/>
    </source>
</evidence>
<dbReference type="EC" id="2.7.11.1" evidence="1"/>
<feature type="compositionally biased region" description="Polar residues" evidence="10">
    <location>
        <begin position="1"/>
        <end position="10"/>
    </location>
</feature>
<dbReference type="PROSITE" id="PS00108">
    <property type="entry name" value="PROTEIN_KINASE_ST"/>
    <property type="match status" value="1"/>
</dbReference>
<evidence type="ECO:0000256" key="5">
    <source>
        <dbReference type="ARBA" id="ARBA00022777"/>
    </source>
</evidence>
<evidence type="ECO:0000259" key="11">
    <source>
        <dbReference type="PROSITE" id="PS50011"/>
    </source>
</evidence>
<feature type="region of interest" description="Disordered" evidence="10">
    <location>
        <begin position="669"/>
        <end position="717"/>
    </location>
</feature>
<organism evidence="12 13">
    <name type="scientific">Lichtheimia corymbifera JMRC:FSU:9682</name>
    <dbReference type="NCBI Taxonomy" id="1263082"/>
    <lineage>
        <taxon>Eukaryota</taxon>
        <taxon>Fungi</taxon>
        <taxon>Fungi incertae sedis</taxon>
        <taxon>Mucoromycota</taxon>
        <taxon>Mucoromycotina</taxon>
        <taxon>Mucoromycetes</taxon>
        <taxon>Mucorales</taxon>
        <taxon>Lichtheimiaceae</taxon>
        <taxon>Lichtheimia</taxon>
    </lineage>
</organism>
<name>A0A068S691_9FUNG</name>
<dbReference type="InterPro" id="IPR017441">
    <property type="entry name" value="Protein_kinase_ATP_BS"/>
</dbReference>
<dbReference type="EMBL" id="CBTN010000041">
    <property type="protein sequence ID" value="CDH56776.1"/>
    <property type="molecule type" value="Genomic_DNA"/>
</dbReference>
<dbReference type="CDD" id="cd14008">
    <property type="entry name" value="STKc_LKB1_CaMKK"/>
    <property type="match status" value="1"/>
</dbReference>
<dbReference type="InterPro" id="IPR000719">
    <property type="entry name" value="Prot_kinase_dom"/>
</dbReference>
<dbReference type="OrthoDB" id="68483at2759"/>
<dbReference type="FunFam" id="3.30.200.20:FF:000206">
    <property type="entry name" value="Serine/threonine-protein kinase Ssp1"/>
    <property type="match status" value="1"/>
</dbReference>
<evidence type="ECO:0000256" key="8">
    <source>
        <dbReference type="ARBA" id="ARBA00048679"/>
    </source>
</evidence>
<evidence type="ECO:0000256" key="3">
    <source>
        <dbReference type="ARBA" id="ARBA00022679"/>
    </source>
</evidence>
<comment type="catalytic activity">
    <reaction evidence="7">
        <text>L-threonyl-[protein] + ATP = O-phospho-L-threonyl-[protein] + ADP + H(+)</text>
        <dbReference type="Rhea" id="RHEA:46608"/>
        <dbReference type="Rhea" id="RHEA-COMP:11060"/>
        <dbReference type="Rhea" id="RHEA-COMP:11605"/>
        <dbReference type="ChEBI" id="CHEBI:15378"/>
        <dbReference type="ChEBI" id="CHEBI:30013"/>
        <dbReference type="ChEBI" id="CHEBI:30616"/>
        <dbReference type="ChEBI" id="CHEBI:61977"/>
        <dbReference type="ChEBI" id="CHEBI:456216"/>
        <dbReference type="EC" id="2.7.11.1"/>
    </reaction>
</comment>
<keyword evidence="4 9" id="KW-0547">Nucleotide-binding</keyword>
<feature type="region of interest" description="Disordered" evidence="10">
    <location>
        <begin position="133"/>
        <end position="156"/>
    </location>
</feature>
<keyword evidence="5 12" id="KW-0418">Kinase</keyword>
<feature type="region of interest" description="Disordered" evidence="10">
    <location>
        <begin position="410"/>
        <end position="433"/>
    </location>
</feature>
<evidence type="ECO:0000256" key="7">
    <source>
        <dbReference type="ARBA" id="ARBA00047899"/>
    </source>
</evidence>
<feature type="binding site" evidence="9">
    <location>
        <position position="212"/>
    </location>
    <ligand>
        <name>ATP</name>
        <dbReference type="ChEBI" id="CHEBI:30616"/>
    </ligand>
</feature>
<dbReference type="VEuPathDB" id="FungiDB:LCOR_07788.1"/>
<dbReference type="Gene3D" id="1.10.510.10">
    <property type="entry name" value="Transferase(Phosphotransferase) domain 1"/>
    <property type="match status" value="1"/>
</dbReference>
<dbReference type="GO" id="GO:0005524">
    <property type="term" value="F:ATP binding"/>
    <property type="evidence" value="ECO:0007669"/>
    <property type="project" value="UniProtKB-UniRule"/>
</dbReference>
<keyword evidence="13" id="KW-1185">Reference proteome</keyword>
<feature type="compositionally biased region" description="Polar residues" evidence="10">
    <location>
        <begin position="585"/>
        <end position="613"/>
    </location>
</feature>
<gene>
    <name evidence="12" type="ORF">LCOR_07788.1</name>
</gene>
<comment type="catalytic activity">
    <reaction evidence="8">
        <text>L-seryl-[protein] + ATP = O-phospho-L-seryl-[protein] + ADP + H(+)</text>
        <dbReference type="Rhea" id="RHEA:17989"/>
        <dbReference type="Rhea" id="RHEA-COMP:9863"/>
        <dbReference type="Rhea" id="RHEA-COMP:11604"/>
        <dbReference type="ChEBI" id="CHEBI:15378"/>
        <dbReference type="ChEBI" id="CHEBI:29999"/>
        <dbReference type="ChEBI" id="CHEBI:30616"/>
        <dbReference type="ChEBI" id="CHEBI:83421"/>
        <dbReference type="ChEBI" id="CHEBI:456216"/>
        <dbReference type="EC" id="2.7.11.1"/>
    </reaction>
</comment>
<accession>A0A068S691</accession>
<dbReference type="PROSITE" id="PS50011">
    <property type="entry name" value="PROTEIN_KINASE_DOM"/>
    <property type="match status" value="1"/>
</dbReference>
<evidence type="ECO:0000256" key="4">
    <source>
        <dbReference type="ARBA" id="ARBA00022741"/>
    </source>
</evidence>
<evidence type="ECO:0000313" key="13">
    <source>
        <dbReference type="Proteomes" id="UP000027586"/>
    </source>
</evidence>
<dbReference type="Gene3D" id="3.30.200.20">
    <property type="entry name" value="Phosphorylase Kinase, domain 1"/>
    <property type="match status" value="1"/>
</dbReference>
<feature type="compositionally biased region" description="Polar residues" evidence="10">
    <location>
        <begin position="85"/>
        <end position="97"/>
    </location>
</feature>
<dbReference type="SMART" id="SM00220">
    <property type="entry name" value="S_TKc"/>
    <property type="match status" value="1"/>
</dbReference>
<dbReference type="Proteomes" id="UP000027586">
    <property type="component" value="Unassembled WGS sequence"/>
</dbReference>
<dbReference type="SUPFAM" id="SSF56112">
    <property type="entry name" value="Protein kinase-like (PK-like)"/>
    <property type="match status" value="1"/>
</dbReference>
<feature type="compositionally biased region" description="Polar residues" evidence="10">
    <location>
        <begin position="418"/>
        <end position="433"/>
    </location>
</feature>
<protein>
    <recommendedName>
        <fullName evidence="1">non-specific serine/threonine protein kinase</fullName>
        <ecNumber evidence="1">2.7.11.1</ecNumber>
    </recommendedName>
</protein>
<evidence type="ECO:0000256" key="9">
    <source>
        <dbReference type="PROSITE-ProRule" id="PRU10141"/>
    </source>
</evidence>
<dbReference type="InterPro" id="IPR011009">
    <property type="entry name" value="Kinase-like_dom_sf"/>
</dbReference>
<dbReference type="PANTHER" id="PTHR43895:SF152">
    <property type="entry name" value="SERINE_THREONINE-PROTEIN KINASE TOS3"/>
    <property type="match status" value="1"/>
</dbReference>
<evidence type="ECO:0000256" key="1">
    <source>
        <dbReference type="ARBA" id="ARBA00012513"/>
    </source>
</evidence>
<dbReference type="Pfam" id="PF00069">
    <property type="entry name" value="Pkinase"/>
    <property type="match status" value="2"/>
</dbReference>
<keyword evidence="6 9" id="KW-0067">ATP-binding</keyword>
<keyword evidence="2" id="KW-0723">Serine/threonine-protein kinase</keyword>
<proteinExistence type="predicted"/>
<feature type="compositionally biased region" description="Pro residues" evidence="10">
    <location>
        <begin position="62"/>
        <end position="71"/>
    </location>
</feature>
<dbReference type="PROSITE" id="PS00107">
    <property type="entry name" value="PROTEIN_KINASE_ATP"/>
    <property type="match status" value="1"/>
</dbReference>
<feature type="compositionally biased region" description="Low complexity" evidence="10">
    <location>
        <begin position="72"/>
        <end position="84"/>
    </location>
</feature>
<feature type="region of interest" description="Disordered" evidence="10">
    <location>
        <begin position="56"/>
        <end position="102"/>
    </location>
</feature>
<evidence type="ECO:0000256" key="2">
    <source>
        <dbReference type="ARBA" id="ARBA00022527"/>
    </source>
</evidence>
<evidence type="ECO:0000256" key="10">
    <source>
        <dbReference type="SAM" id="MobiDB-lite"/>
    </source>
</evidence>
<keyword evidence="3" id="KW-0808">Transferase</keyword>
<dbReference type="PANTHER" id="PTHR43895">
    <property type="entry name" value="CALCIUM/CALMODULIN-DEPENDENT PROTEIN KINASE KINASE-RELATED"/>
    <property type="match status" value="1"/>
</dbReference>
<dbReference type="GO" id="GO:0004674">
    <property type="term" value="F:protein serine/threonine kinase activity"/>
    <property type="evidence" value="ECO:0007669"/>
    <property type="project" value="UniProtKB-KW"/>
</dbReference>
<feature type="compositionally biased region" description="Low complexity" evidence="10">
    <location>
        <begin position="134"/>
        <end position="146"/>
    </location>
</feature>
<dbReference type="AlphaFoldDB" id="A0A068S691"/>
<dbReference type="GO" id="GO:0007165">
    <property type="term" value="P:signal transduction"/>
    <property type="evidence" value="ECO:0007669"/>
    <property type="project" value="TreeGrafter"/>
</dbReference>
<feature type="domain" description="Protein kinase" evidence="11">
    <location>
        <begin position="183"/>
        <end position="521"/>
    </location>
</feature>
<feature type="region of interest" description="Disordered" evidence="10">
    <location>
        <begin position="575"/>
        <end position="641"/>
    </location>
</feature>
<sequence length="717" mass="80665">MYPSSASTKDLSPMPEHPSPAYFSQRRQSIPHNEKDSSMFLNGHSLMPWKSADSLVYTSSSPAPPPPPQSPAHPTTTTTTTAATNNNDMKSPSSRPSRLTVRRSREHYQPLYPPNDHHHSTTSLTQRIRKFSLSRSPGTSTTTITSPRHHPATHYIPPADVVMTNTINKDYDPSTGNKIINRYMIIREIGRGVHGKVKLAEDIETNELVAIKIVDKRTRRRQLGYSLLRGNSQNHAHGIKKPTELPQYKENEQKIRREIAILKKCAHPHVVRLREVIDDPASRKIYMALEYMEGGEIEWRDENEMPVLSIDEARSVFRDVVSGLDYLHYQGIIHRDIKPANLLLTNEHVVKISDFGVSYFNELLAGGDDVIQHRSSESCSRIDRELAETAGTPAFFAPELCCAGDMPLSPTSEEDHQSIQSTSNDSTHTSGAQNRPRITKAIDVWALGVTLYCLIFGRCPFIAATEFELFDLIPTEPLKFPDPNEMGFDIDKELKDLLTRLLAKNPEERITLEDVKHHPWVIEDLECPEAWWDEADPRRYKTVEVTDEEVTQAVTIMDRLRKSIQKLSSSLSNLTHGITRRRSKSVTSSNAPQTPNQQFTSQQPVIETPSSQPLSPPLMHGKPSFSTSSIPQHDLHTLGRPQSCLSDDIHYGYREIYPDLEEEDEQAYYEEAPGSTSNRPDLVRQASSASSSSGLAITISRYRGGISPHPLESTPQK</sequence>
<evidence type="ECO:0000256" key="6">
    <source>
        <dbReference type="ARBA" id="ARBA00022840"/>
    </source>
</evidence>
<feature type="region of interest" description="Disordered" evidence="10">
    <location>
        <begin position="1"/>
        <end position="44"/>
    </location>
</feature>
<reference evidence="12" key="1">
    <citation type="submission" date="2013-08" db="EMBL/GenBank/DDBJ databases">
        <title>Gene expansion shapes genome architecture in the human pathogen Lichtheimia corymbifera: an evolutionary genomics analysis in the ancient terrestrial Mucorales (Mucoromycotina).</title>
        <authorList>
            <person name="Schwartze V.U."/>
            <person name="Winter S."/>
            <person name="Shelest E."/>
            <person name="Marcet-Houben M."/>
            <person name="Horn F."/>
            <person name="Wehner S."/>
            <person name="Hoffmann K."/>
            <person name="Riege K."/>
            <person name="Sammeth M."/>
            <person name="Nowrousian M."/>
            <person name="Valiante V."/>
            <person name="Linde J."/>
            <person name="Jacobsen I.D."/>
            <person name="Marz M."/>
            <person name="Brakhage A.A."/>
            <person name="Gabaldon T."/>
            <person name="Bocker S."/>
            <person name="Voigt K."/>
        </authorList>
    </citation>
    <scope>NUCLEOTIDE SEQUENCE [LARGE SCALE GENOMIC DNA]</scope>
    <source>
        <strain evidence="12">FSU 9682</strain>
    </source>
</reference>
<dbReference type="STRING" id="1263082.A0A068S691"/>
<comment type="caution">
    <text evidence="12">The sequence shown here is derived from an EMBL/GenBank/DDBJ whole genome shotgun (WGS) entry which is preliminary data.</text>
</comment>
<dbReference type="InterPro" id="IPR008271">
    <property type="entry name" value="Ser/Thr_kinase_AS"/>
</dbReference>